<dbReference type="Pfam" id="PF00246">
    <property type="entry name" value="Peptidase_M14"/>
    <property type="match status" value="1"/>
</dbReference>
<name>A0A285ZT75_9SPHI</name>
<evidence type="ECO:0000313" key="10">
    <source>
        <dbReference type="Proteomes" id="UP000219281"/>
    </source>
</evidence>
<organism evidence="9 10">
    <name type="scientific">Pedobacter xixiisoli</name>
    <dbReference type="NCBI Taxonomy" id="1476464"/>
    <lineage>
        <taxon>Bacteria</taxon>
        <taxon>Pseudomonadati</taxon>
        <taxon>Bacteroidota</taxon>
        <taxon>Sphingobacteriia</taxon>
        <taxon>Sphingobacteriales</taxon>
        <taxon>Sphingobacteriaceae</taxon>
        <taxon>Pedobacter</taxon>
    </lineage>
</organism>
<evidence type="ECO:0000256" key="5">
    <source>
        <dbReference type="ARBA" id="ARBA00022833"/>
    </source>
</evidence>
<evidence type="ECO:0000256" key="7">
    <source>
        <dbReference type="PROSITE-ProRule" id="PRU01379"/>
    </source>
</evidence>
<accession>A0A285ZT75</accession>
<proteinExistence type="inferred from homology"/>
<protein>
    <submittedName>
        <fullName evidence="9">Zinc carboxypeptidase</fullName>
    </submittedName>
</protein>
<feature type="domain" description="Peptidase M14" evidence="8">
    <location>
        <begin position="9"/>
        <end position="286"/>
    </location>
</feature>
<dbReference type="Gene3D" id="3.40.630.10">
    <property type="entry name" value="Zn peptidases"/>
    <property type="match status" value="1"/>
</dbReference>
<evidence type="ECO:0000256" key="2">
    <source>
        <dbReference type="ARBA" id="ARBA00005988"/>
    </source>
</evidence>
<sequence length="385" mass="43611">MAIHSILLDYITFEEKALTNRFFKHKDVISLLKKLPSAFAVNELGTSVKGKSINAVKWGNGKTKVLLWSQMHGDEATGTMAILDLFNFLQEDNETVKLINDNCELLIIPMVNPDGAAMFTRRNAQQIDINRDFIQTTTPEGKILKQARNDFDPHFGFNLHDQTTLWSVDETLKPATLSYLAPAFDKGLSINQVRENAMLVIADMFKELDQILPHHIGLFDDEYEPRAFGDNFQKAGTSTILIEAGGYQDDTEKQQIRKYYFASILSGLISIASKNYENQKTENYFAIPKNNKQIFHVMINNLILNNIKVSVGINYDECPNTDGMSTFKSYSIQDIGDLSFCDAYEVYDANNCELKGDIVFNKAANFELIMEKQIILAFKDGYLLT</sequence>
<evidence type="ECO:0000313" key="9">
    <source>
        <dbReference type="EMBL" id="SOD12860.1"/>
    </source>
</evidence>
<gene>
    <name evidence="9" type="ORF">SAMN06297358_0886</name>
</gene>
<dbReference type="AlphaFoldDB" id="A0A285ZT75"/>
<dbReference type="GO" id="GO:0004181">
    <property type="term" value="F:metallocarboxypeptidase activity"/>
    <property type="evidence" value="ECO:0007669"/>
    <property type="project" value="InterPro"/>
</dbReference>
<dbReference type="InterPro" id="IPR000834">
    <property type="entry name" value="Peptidase_M14"/>
</dbReference>
<dbReference type="PROSITE" id="PS52035">
    <property type="entry name" value="PEPTIDASE_M14"/>
    <property type="match status" value="1"/>
</dbReference>
<comment type="similarity">
    <text evidence="2 7">Belongs to the peptidase M14 family.</text>
</comment>
<evidence type="ECO:0000256" key="3">
    <source>
        <dbReference type="ARBA" id="ARBA00022670"/>
    </source>
</evidence>
<dbReference type="GO" id="GO:0005615">
    <property type="term" value="C:extracellular space"/>
    <property type="evidence" value="ECO:0007669"/>
    <property type="project" value="TreeGrafter"/>
</dbReference>
<dbReference type="RefSeq" id="WP_097129098.1">
    <property type="nucleotide sequence ID" value="NZ_OCMT01000001.1"/>
</dbReference>
<reference evidence="10" key="1">
    <citation type="submission" date="2017-09" db="EMBL/GenBank/DDBJ databases">
        <authorList>
            <person name="Varghese N."/>
            <person name="Submissions S."/>
        </authorList>
    </citation>
    <scope>NUCLEOTIDE SEQUENCE [LARGE SCALE GENOMIC DNA]</scope>
    <source>
        <strain evidence="10">CGMCC 1.12803</strain>
    </source>
</reference>
<evidence type="ECO:0000256" key="1">
    <source>
        <dbReference type="ARBA" id="ARBA00001947"/>
    </source>
</evidence>
<keyword evidence="6" id="KW-0482">Metalloprotease</keyword>
<evidence type="ECO:0000256" key="6">
    <source>
        <dbReference type="ARBA" id="ARBA00023049"/>
    </source>
</evidence>
<dbReference type="GO" id="GO:0008270">
    <property type="term" value="F:zinc ion binding"/>
    <property type="evidence" value="ECO:0007669"/>
    <property type="project" value="InterPro"/>
</dbReference>
<keyword evidence="4" id="KW-0378">Hydrolase</keyword>
<dbReference type="SUPFAM" id="SSF53187">
    <property type="entry name" value="Zn-dependent exopeptidases"/>
    <property type="match status" value="1"/>
</dbReference>
<dbReference type="EMBL" id="OCMT01000001">
    <property type="protein sequence ID" value="SOD12860.1"/>
    <property type="molecule type" value="Genomic_DNA"/>
</dbReference>
<keyword evidence="10" id="KW-1185">Reference proteome</keyword>
<keyword evidence="3" id="KW-0645">Protease</keyword>
<evidence type="ECO:0000256" key="4">
    <source>
        <dbReference type="ARBA" id="ARBA00022801"/>
    </source>
</evidence>
<dbReference type="Proteomes" id="UP000219281">
    <property type="component" value="Unassembled WGS sequence"/>
</dbReference>
<evidence type="ECO:0000259" key="8">
    <source>
        <dbReference type="PROSITE" id="PS52035"/>
    </source>
</evidence>
<dbReference type="OrthoDB" id="1119199at2"/>
<dbReference type="PANTHER" id="PTHR11705">
    <property type="entry name" value="PROTEASE FAMILY M14 CARBOXYPEPTIDASE A,B"/>
    <property type="match status" value="1"/>
</dbReference>
<keyword evidence="9" id="KW-0121">Carboxypeptidase</keyword>
<dbReference type="PANTHER" id="PTHR11705:SF143">
    <property type="entry name" value="SLL0236 PROTEIN"/>
    <property type="match status" value="1"/>
</dbReference>
<dbReference type="GO" id="GO:0006508">
    <property type="term" value="P:proteolysis"/>
    <property type="evidence" value="ECO:0007669"/>
    <property type="project" value="UniProtKB-KW"/>
</dbReference>
<keyword evidence="5" id="KW-0862">Zinc</keyword>
<comment type="caution">
    <text evidence="7">Lacks conserved residue(s) required for the propagation of feature annotation.</text>
</comment>
<comment type="cofactor">
    <cofactor evidence="1">
        <name>Zn(2+)</name>
        <dbReference type="ChEBI" id="CHEBI:29105"/>
    </cofactor>
</comment>